<sequence>MPCGYHRPCPASARDCLSVNTTSALAPAPTAFMLDLDGTLVDTLGDFVAVLNRVMADMALPEVSRAFVEHTIGQGSEHLIRSVLAEAGAPQQRYEEAWTLYQRHYEVLNGEHADVFPGVIEGLDALKALGLPMACLTNKPAAFARELLRRKGLAHYFDRVFGGDDFERKKPDPMPLLKTCEALGSMPATTWMIGDSSNDARAAHAAGCPIALVSYGYNHGEPIRGVPADRYLDRLDELLG</sequence>
<feature type="binding site" evidence="13">
    <location>
        <position position="35"/>
    </location>
    <ligand>
        <name>Mg(2+)</name>
        <dbReference type="ChEBI" id="CHEBI:18420"/>
    </ligand>
</feature>
<dbReference type="GO" id="GO:0046872">
    <property type="term" value="F:metal ion binding"/>
    <property type="evidence" value="ECO:0007669"/>
    <property type="project" value="UniProtKB-KW"/>
</dbReference>
<evidence type="ECO:0000256" key="13">
    <source>
        <dbReference type="HAMAP-Rule" id="MF_00495"/>
    </source>
</evidence>
<feature type="binding site" evidence="13">
    <location>
        <position position="37"/>
    </location>
    <ligand>
        <name>Mg(2+)</name>
        <dbReference type="ChEBI" id="CHEBI:18420"/>
    </ligand>
</feature>
<keyword evidence="15" id="KW-1185">Reference proteome</keyword>
<evidence type="ECO:0000313" key="15">
    <source>
        <dbReference type="Proteomes" id="UP000231501"/>
    </source>
</evidence>
<proteinExistence type="inferred from homology"/>
<dbReference type="GO" id="GO:0008967">
    <property type="term" value="F:phosphoglycolate phosphatase activity"/>
    <property type="evidence" value="ECO:0007669"/>
    <property type="project" value="UniProtKB-UniRule"/>
</dbReference>
<dbReference type="EMBL" id="PEOG01000010">
    <property type="protein sequence ID" value="PIM54479.1"/>
    <property type="molecule type" value="Genomic_DNA"/>
</dbReference>
<dbReference type="GO" id="GO:0005829">
    <property type="term" value="C:cytosol"/>
    <property type="evidence" value="ECO:0007669"/>
    <property type="project" value="TreeGrafter"/>
</dbReference>
<comment type="pathway">
    <text evidence="3 13">Organic acid metabolism; glycolate biosynthesis; glycolate from 2-phosphoglycolate: step 1/1.</text>
</comment>
<dbReference type="HAMAP" id="MF_00495">
    <property type="entry name" value="GPH_hydrolase_bact"/>
    <property type="match status" value="1"/>
</dbReference>
<keyword evidence="9 13" id="KW-0378">Hydrolase</keyword>
<feature type="active site" description="Nucleophile" evidence="13">
    <location>
        <position position="35"/>
    </location>
</feature>
<dbReference type="EC" id="3.1.3.18" evidence="6 13"/>
<dbReference type="Gene3D" id="3.40.50.1000">
    <property type="entry name" value="HAD superfamily/HAD-like"/>
    <property type="match status" value="1"/>
</dbReference>
<dbReference type="Gene3D" id="1.10.150.240">
    <property type="entry name" value="Putative phosphatase, domain 2"/>
    <property type="match status" value="1"/>
</dbReference>
<dbReference type="PRINTS" id="PR00413">
    <property type="entry name" value="HADHALOGNASE"/>
</dbReference>
<dbReference type="SUPFAM" id="SSF56784">
    <property type="entry name" value="HAD-like"/>
    <property type="match status" value="1"/>
</dbReference>
<evidence type="ECO:0000256" key="9">
    <source>
        <dbReference type="ARBA" id="ARBA00022801"/>
    </source>
</evidence>
<comment type="catalytic activity">
    <reaction evidence="1 13">
        <text>2-phosphoglycolate + H2O = glycolate + phosphate</text>
        <dbReference type="Rhea" id="RHEA:14369"/>
        <dbReference type="ChEBI" id="CHEBI:15377"/>
        <dbReference type="ChEBI" id="CHEBI:29805"/>
        <dbReference type="ChEBI" id="CHEBI:43474"/>
        <dbReference type="ChEBI" id="CHEBI:58033"/>
        <dbReference type="EC" id="3.1.3.18"/>
    </reaction>
</comment>
<evidence type="ECO:0000256" key="1">
    <source>
        <dbReference type="ARBA" id="ARBA00000830"/>
    </source>
</evidence>
<evidence type="ECO:0000256" key="4">
    <source>
        <dbReference type="ARBA" id="ARBA00006171"/>
    </source>
</evidence>
<dbReference type="NCBIfam" id="TIGR01449">
    <property type="entry name" value="PGP_bact"/>
    <property type="match status" value="1"/>
</dbReference>
<dbReference type="NCBIfam" id="TIGR01549">
    <property type="entry name" value="HAD-SF-IA-v1"/>
    <property type="match status" value="1"/>
</dbReference>
<dbReference type="InterPro" id="IPR050155">
    <property type="entry name" value="HAD-like_hydrolase_sf"/>
</dbReference>
<dbReference type="InterPro" id="IPR041492">
    <property type="entry name" value="HAD_2"/>
</dbReference>
<accession>A0A2G9CG50</accession>
<keyword evidence="8 13" id="KW-0479">Metal-binding</keyword>
<gene>
    <name evidence="14" type="primary">gph</name>
    <name evidence="14" type="ORF">CS062_04795</name>
</gene>
<comment type="cofactor">
    <cofactor evidence="2 13">
        <name>Mg(2+)</name>
        <dbReference type="ChEBI" id="CHEBI:18420"/>
    </cofactor>
</comment>
<dbReference type="Pfam" id="PF13419">
    <property type="entry name" value="HAD_2"/>
    <property type="match status" value="1"/>
</dbReference>
<reference evidence="14 15" key="1">
    <citation type="submission" date="2017-11" db="EMBL/GenBank/DDBJ databases">
        <title>Draft genome sequence of Mitsuaria sp. HWN-4.</title>
        <authorList>
            <person name="Gundlapally S.R."/>
        </authorList>
    </citation>
    <scope>NUCLEOTIDE SEQUENCE [LARGE SCALE GENOMIC DNA]</scope>
    <source>
        <strain evidence="14 15">HWN-4</strain>
    </source>
</reference>
<comment type="caution">
    <text evidence="14">The sequence shown here is derived from an EMBL/GenBank/DDBJ whole genome shotgun (WGS) entry which is preliminary data.</text>
</comment>
<feature type="binding site" evidence="13">
    <location>
        <position position="195"/>
    </location>
    <ligand>
        <name>Mg(2+)</name>
        <dbReference type="ChEBI" id="CHEBI:18420"/>
    </ligand>
</feature>
<dbReference type="GO" id="GO:0006281">
    <property type="term" value="P:DNA repair"/>
    <property type="evidence" value="ECO:0007669"/>
    <property type="project" value="TreeGrafter"/>
</dbReference>
<evidence type="ECO:0000256" key="7">
    <source>
        <dbReference type="ARBA" id="ARBA00022567"/>
    </source>
</evidence>
<protein>
    <recommendedName>
        <fullName evidence="6 13">Phosphoglycolate phosphatase</fullName>
        <shortName evidence="13">PGP</shortName>
        <shortName evidence="13">PGPase</shortName>
        <ecNumber evidence="6 13">3.1.3.18</ecNumber>
    </recommendedName>
</protein>
<keyword evidence="10 13" id="KW-0460">Magnesium</keyword>
<name>A0A2G9CG50_9BURK</name>
<evidence type="ECO:0000313" key="14">
    <source>
        <dbReference type="EMBL" id="PIM54479.1"/>
    </source>
</evidence>
<evidence type="ECO:0000256" key="11">
    <source>
        <dbReference type="ARBA" id="ARBA00023277"/>
    </source>
</evidence>
<evidence type="ECO:0000256" key="12">
    <source>
        <dbReference type="ARBA" id="ARBA00059247"/>
    </source>
</evidence>
<dbReference type="InterPro" id="IPR006439">
    <property type="entry name" value="HAD-SF_hydro_IA"/>
</dbReference>
<dbReference type="SFLD" id="SFLDS00003">
    <property type="entry name" value="Haloacid_Dehalogenase"/>
    <property type="match status" value="1"/>
</dbReference>
<dbReference type="InterPro" id="IPR037512">
    <property type="entry name" value="PGPase_prok"/>
</dbReference>
<dbReference type="AlphaFoldDB" id="A0A2G9CG50"/>
<dbReference type="SFLD" id="SFLDG01135">
    <property type="entry name" value="C1.5.6:_HAD__Beta-PGM__Phospha"/>
    <property type="match status" value="1"/>
</dbReference>
<evidence type="ECO:0000256" key="6">
    <source>
        <dbReference type="ARBA" id="ARBA00013078"/>
    </source>
</evidence>
<evidence type="ECO:0000256" key="8">
    <source>
        <dbReference type="ARBA" id="ARBA00022723"/>
    </source>
</evidence>
<dbReference type="InterPro" id="IPR036412">
    <property type="entry name" value="HAD-like_sf"/>
</dbReference>
<dbReference type="PANTHER" id="PTHR43434:SF1">
    <property type="entry name" value="PHOSPHOGLYCOLATE PHOSPHATASE"/>
    <property type="match status" value="1"/>
</dbReference>
<dbReference type="GO" id="GO:0019253">
    <property type="term" value="P:reductive pentose-phosphate cycle"/>
    <property type="evidence" value="ECO:0007669"/>
    <property type="project" value="UniProtKB-KW"/>
</dbReference>
<dbReference type="FunFam" id="3.40.50.1000:FF:000022">
    <property type="entry name" value="Phosphoglycolate phosphatase"/>
    <property type="match status" value="1"/>
</dbReference>
<comment type="subunit">
    <text evidence="5">Homotrimer.</text>
</comment>
<keyword evidence="11 13" id="KW-0119">Carbohydrate metabolism</keyword>
<dbReference type="GO" id="GO:0046295">
    <property type="term" value="P:glycolate biosynthetic process"/>
    <property type="evidence" value="ECO:0007669"/>
    <property type="project" value="UniProtKB-UniRule"/>
</dbReference>
<dbReference type="SFLD" id="SFLDG01129">
    <property type="entry name" value="C1.5:_HAD__Beta-PGM__Phosphata"/>
    <property type="match status" value="1"/>
</dbReference>
<comment type="similarity">
    <text evidence="4 13">Belongs to the HAD-like hydrolase superfamily. CbbY/CbbZ/Gph/YieH family.</text>
</comment>
<dbReference type="Proteomes" id="UP000231501">
    <property type="component" value="Unassembled WGS sequence"/>
</dbReference>
<comment type="function">
    <text evidence="12 13">Specifically catalyzes the dephosphorylation of 2-phosphoglycolate. Is involved in the dissimilation of the intracellular 2-phosphoglycolate formed during the DNA repair of 3'-phosphoglycolate ends, a major class of DNA lesions induced by oxidative stress.</text>
</comment>
<evidence type="ECO:0000256" key="2">
    <source>
        <dbReference type="ARBA" id="ARBA00001946"/>
    </source>
</evidence>
<evidence type="ECO:0000256" key="10">
    <source>
        <dbReference type="ARBA" id="ARBA00022842"/>
    </source>
</evidence>
<dbReference type="PANTHER" id="PTHR43434">
    <property type="entry name" value="PHOSPHOGLYCOLATE PHOSPHATASE"/>
    <property type="match status" value="1"/>
</dbReference>
<keyword evidence="7" id="KW-0113">Calvin cycle</keyword>
<evidence type="ECO:0000256" key="5">
    <source>
        <dbReference type="ARBA" id="ARBA00011233"/>
    </source>
</evidence>
<dbReference type="UniPathway" id="UPA00865">
    <property type="reaction ID" value="UER00834"/>
</dbReference>
<evidence type="ECO:0000256" key="3">
    <source>
        <dbReference type="ARBA" id="ARBA00004818"/>
    </source>
</evidence>
<organism evidence="14 15">
    <name type="scientific">Roseateles chitinivorans</name>
    <dbReference type="NCBI Taxonomy" id="2917965"/>
    <lineage>
        <taxon>Bacteria</taxon>
        <taxon>Pseudomonadati</taxon>
        <taxon>Pseudomonadota</taxon>
        <taxon>Betaproteobacteria</taxon>
        <taxon>Burkholderiales</taxon>
        <taxon>Sphaerotilaceae</taxon>
        <taxon>Roseateles</taxon>
    </lineage>
</organism>
<dbReference type="InterPro" id="IPR023214">
    <property type="entry name" value="HAD_sf"/>
</dbReference>
<dbReference type="OrthoDB" id="9807630at2"/>
<dbReference type="InterPro" id="IPR023198">
    <property type="entry name" value="PGP-like_dom2"/>
</dbReference>